<name>A0ABV5F1E8_9FLAO</name>
<gene>
    <name evidence="2" type="ORF">ACFFVB_09315</name>
</gene>
<proteinExistence type="predicted"/>
<accession>A0ABV5F1E8</accession>
<dbReference type="Proteomes" id="UP001589605">
    <property type="component" value="Unassembled WGS sequence"/>
</dbReference>
<keyword evidence="3" id="KW-1185">Reference proteome</keyword>
<evidence type="ECO:0000313" key="3">
    <source>
        <dbReference type="Proteomes" id="UP001589605"/>
    </source>
</evidence>
<evidence type="ECO:0000259" key="1">
    <source>
        <dbReference type="Pfam" id="PF18746"/>
    </source>
</evidence>
<comment type="caution">
    <text evidence="2">The sequence shown here is derived from an EMBL/GenBank/DDBJ whole genome shotgun (WGS) entry which is preliminary data.</text>
</comment>
<dbReference type="EMBL" id="JBHMEZ010000011">
    <property type="protein sequence ID" value="MFB9053276.1"/>
    <property type="molecule type" value="Genomic_DNA"/>
</dbReference>
<protein>
    <recommendedName>
        <fullName evidence="1">Alpha-glutamyl/putrescinyl thymine pyrophosphorylase clade 3 domain-containing protein</fullName>
    </recommendedName>
</protein>
<evidence type="ECO:0000313" key="2">
    <source>
        <dbReference type="EMBL" id="MFB9053276.1"/>
    </source>
</evidence>
<dbReference type="InterPro" id="IPR041271">
    <property type="entry name" value="AGPT-Pplase3"/>
</dbReference>
<reference evidence="2 3" key="1">
    <citation type="submission" date="2024-09" db="EMBL/GenBank/DDBJ databases">
        <authorList>
            <person name="Sun Q."/>
            <person name="Mori K."/>
        </authorList>
    </citation>
    <scope>NUCLEOTIDE SEQUENCE [LARGE SCALE GENOMIC DNA]</scope>
    <source>
        <strain evidence="2 3">CECT 8286</strain>
    </source>
</reference>
<dbReference type="RefSeq" id="WP_382382452.1">
    <property type="nucleotide sequence ID" value="NZ_JBHMEZ010000011.1"/>
</dbReference>
<feature type="domain" description="Alpha-glutamyl/putrescinyl thymine pyrophosphorylase clade 3" evidence="1">
    <location>
        <begin position="33"/>
        <end position="303"/>
    </location>
</feature>
<organism evidence="2 3">
    <name type="scientific">Formosa undariae</name>
    <dbReference type="NCBI Taxonomy" id="1325436"/>
    <lineage>
        <taxon>Bacteria</taxon>
        <taxon>Pseudomonadati</taxon>
        <taxon>Bacteroidota</taxon>
        <taxon>Flavobacteriia</taxon>
        <taxon>Flavobacteriales</taxon>
        <taxon>Flavobacteriaceae</taxon>
        <taxon>Formosa</taxon>
    </lineage>
</organism>
<dbReference type="Pfam" id="PF18746">
    <property type="entry name" value="aGPT-Pplase3"/>
    <property type="match status" value="1"/>
</dbReference>
<sequence length="303" mass="34982">MRIKDKVLYNNLETKLTEFTKIHSMPGINDPSDKDCLIRQIIDSDRRIKIAQIFKSKSYSSIVCDPSKTSFNPLTAACYHFQNRDIDEALWLIFLATHYGKHKEHGWNLVRFTYNGLGSSIVWDWQTISNDPSLFRTWLRRNHQNLKQKGTFSNHRKYVSIQDKGTGATFESYVNWIGPSKSHEWFIQNLIATAGSDPKTLFNKLYKSMSVVKYFGRLAKFDYLTMIGKLGIVNIEPDSTYLNESTGPYEGAKKLFNDKSKKSLNIKINALEAHLGLNFGMQIIEDSICNWQKSPSKYIHFRG</sequence>